<sequence>MKKVEPFADDKRMIFAKLYINNNWFEELSLHLPNELFRFFHPDMDIEEFLYITKFVEYSSPSIPFFPFELNFSLINEGVVELDSIFSKPDEKNKNNTYKPYFYEFSGYCKSWNDLRKLFSYYIKNDYGCFTCFLDFSEEDNYDRNDIIAVIDGNVLFSASPIEEKSGKLVVVENSSSIDPKFIPVLDDSIYKCSTSPIDESGKIIFNGAIDNLKLSFKPKNAIIYNVGQGNNVSIELNGGKHIFFDIGLTKSRVERNQSEIKAAIKEFSKIKPEIVILSHWDIDHILGVSYANHNIYNAVWIVPNLWALMKYTYKNSRRVLKLKYISDSAKRLLKYLDFKNDKKLFIIDENWTNNCIYSSKDNKMCIWIGKRKSAKGINGAKEPYIINEANNFGLIITLENHKNILLSGDCEYSIMPSDIWKKGYQYLLASHHCSKMSQIPLVKSSSNKKAILSYGVTNIYGHPNKQHIRELADIGYQINTTLGHRHIRCDL</sequence>
<reference evidence="2 3" key="1">
    <citation type="submission" date="2018-10" db="EMBL/GenBank/DDBJ databases">
        <title>Genome-centric metagenomics revealed C2 chemical producing, CO utilizing Clostridium with novel acetogenic gene cluster.</title>
        <authorList>
            <person name="Kang H."/>
            <person name="Park B."/>
            <person name="Choi I.G."/>
            <person name="Chang I.S."/>
        </authorList>
    </citation>
    <scope>NUCLEOTIDE SEQUENCE [LARGE SCALE GENOMIC DNA]</scope>
    <source>
        <strain evidence="2 3">H21-9</strain>
    </source>
</reference>
<dbReference type="Pfam" id="PF00753">
    <property type="entry name" value="Lactamase_B"/>
    <property type="match status" value="1"/>
</dbReference>
<dbReference type="Gene3D" id="3.60.15.10">
    <property type="entry name" value="Ribonuclease Z/Hydroxyacylglutathione hydrolase-like"/>
    <property type="match status" value="1"/>
</dbReference>
<dbReference type="InterPro" id="IPR036866">
    <property type="entry name" value="RibonucZ/Hydroxyglut_hydro"/>
</dbReference>
<feature type="domain" description="Metallo-beta-lactamase" evidence="1">
    <location>
        <begin position="227"/>
        <end position="323"/>
    </location>
</feature>
<evidence type="ECO:0000313" key="2">
    <source>
        <dbReference type="EMBL" id="RMC93132.1"/>
    </source>
</evidence>
<dbReference type="PANTHER" id="PTHR30619">
    <property type="entry name" value="DNA INTERNALIZATION/COMPETENCE PROTEIN COMEC/REC2"/>
    <property type="match status" value="1"/>
</dbReference>
<dbReference type="EMBL" id="RFAQ01000109">
    <property type="protein sequence ID" value="RMC93132.1"/>
    <property type="molecule type" value="Genomic_DNA"/>
</dbReference>
<dbReference type="InterPro" id="IPR052159">
    <property type="entry name" value="Competence_DNA_uptake"/>
</dbReference>
<protein>
    <submittedName>
        <fullName evidence="2">MBL fold metallo-hydrolase</fullName>
    </submittedName>
</protein>
<name>A0A3M0S3G6_9CLOT</name>
<evidence type="ECO:0000259" key="1">
    <source>
        <dbReference type="Pfam" id="PF00753"/>
    </source>
</evidence>
<dbReference type="GO" id="GO:0016787">
    <property type="term" value="F:hydrolase activity"/>
    <property type="evidence" value="ECO:0007669"/>
    <property type="project" value="UniProtKB-KW"/>
</dbReference>
<gene>
    <name evidence="2" type="ORF">D9O40_18235</name>
</gene>
<accession>A0A3M0S3G6</accession>
<evidence type="ECO:0000313" key="3">
    <source>
        <dbReference type="Proteomes" id="UP000277999"/>
    </source>
</evidence>
<dbReference type="Proteomes" id="UP000277999">
    <property type="component" value="Unassembled WGS sequence"/>
</dbReference>
<comment type="caution">
    <text evidence="2">The sequence shown here is derived from an EMBL/GenBank/DDBJ whole genome shotgun (WGS) entry which is preliminary data.</text>
</comment>
<keyword evidence="2" id="KW-0378">Hydrolase</keyword>
<dbReference type="PANTHER" id="PTHR30619:SF1">
    <property type="entry name" value="RECOMBINATION PROTEIN 2"/>
    <property type="match status" value="1"/>
</dbReference>
<organism evidence="2 3">
    <name type="scientific">Clostridium autoethanogenum</name>
    <dbReference type="NCBI Taxonomy" id="84023"/>
    <lineage>
        <taxon>Bacteria</taxon>
        <taxon>Bacillati</taxon>
        <taxon>Bacillota</taxon>
        <taxon>Clostridia</taxon>
        <taxon>Eubacteriales</taxon>
        <taxon>Clostridiaceae</taxon>
        <taxon>Clostridium</taxon>
    </lineage>
</organism>
<proteinExistence type="predicted"/>
<dbReference type="SUPFAM" id="SSF56281">
    <property type="entry name" value="Metallo-hydrolase/oxidoreductase"/>
    <property type="match status" value="1"/>
</dbReference>
<dbReference type="AlphaFoldDB" id="A0A3M0S3G6"/>
<dbReference type="InterPro" id="IPR001279">
    <property type="entry name" value="Metallo-B-lactamas"/>
</dbReference>